<dbReference type="EMBL" id="GU568018">
    <property type="protein sequence ID" value="ADI23579.1"/>
    <property type="molecule type" value="Genomic_DNA"/>
</dbReference>
<organism evidence="1">
    <name type="scientific">uncultured nuHF2 cluster bacterium HF0770_42C12</name>
    <dbReference type="NCBI Taxonomy" id="723593"/>
    <lineage>
        <taxon>Bacteria</taxon>
        <taxon>environmental samples</taxon>
    </lineage>
</organism>
<accession>E7C804</accession>
<name>E7C804_9BACT</name>
<dbReference type="AlphaFoldDB" id="E7C804"/>
<reference evidence="1" key="1">
    <citation type="submission" date="2010-01" db="EMBL/GenBank/DDBJ databases">
        <title>Genome fragments of uncultured bacteria from the North Pacific subtropical Gyre.</title>
        <authorList>
            <person name="Pham V.D."/>
            <person name="Delong E.F."/>
        </authorList>
    </citation>
    <scope>NUCLEOTIDE SEQUENCE</scope>
</reference>
<protein>
    <submittedName>
        <fullName evidence="1">Uncharacterized protein</fullName>
    </submittedName>
</protein>
<sequence>MICPDCEKGVVLILRAQKKEEMRPYKGTMFLANPEKYFDKAPCRRCNGSGIAYCCDGEDASQPDFSAGDTASTGEAQPLVA</sequence>
<evidence type="ECO:0000313" key="1">
    <source>
        <dbReference type="EMBL" id="ADI23579.1"/>
    </source>
</evidence>
<proteinExistence type="predicted"/>